<dbReference type="SUPFAM" id="SSF49854">
    <property type="entry name" value="Spermadhesin, CUB domain"/>
    <property type="match status" value="1"/>
</dbReference>
<evidence type="ECO:0000313" key="2">
    <source>
        <dbReference type="Proteomes" id="UP001177023"/>
    </source>
</evidence>
<gene>
    <name evidence="1" type="ORF">MSPICULIGERA_LOCUS4801</name>
</gene>
<accession>A0AA36CCD5</accession>
<evidence type="ECO:0000313" key="1">
    <source>
        <dbReference type="EMBL" id="CAJ0566187.1"/>
    </source>
</evidence>
<dbReference type="Gene3D" id="2.60.120.290">
    <property type="entry name" value="Spermadhesin, CUB domain"/>
    <property type="match status" value="1"/>
</dbReference>
<organism evidence="1 2">
    <name type="scientific">Mesorhabditis spiculigera</name>
    <dbReference type="NCBI Taxonomy" id="96644"/>
    <lineage>
        <taxon>Eukaryota</taxon>
        <taxon>Metazoa</taxon>
        <taxon>Ecdysozoa</taxon>
        <taxon>Nematoda</taxon>
        <taxon>Chromadorea</taxon>
        <taxon>Rhabditida</taxon>
        <taxon>Rhabditina</taxon>
        <taxon>Rhabditomorpha</taxon>
        <taxon>Rhabditoidea</taxon>
        <taxon>Rhabditidae</taxon>
        <taxon>Mesorhabditinae</taxon>
        <taxon>Mesorhabditis</taxon>
    </lineage>
</organism>
<dbReference type="SMART" id="SM00209">
    <property type="entry name" value="TSP1"/>
    <property type="match status" value="1"/>
</dbReference>
<dbReference type="PROSITE" id="PS50092">
    <property type="entry name" value="TSP1"/>
    <property type="match status" value="1"/>
</dbReference>
<protein>
    <recommendedName>
        <fullName evidence="3">CUB domain-containing protein</fullName>
    </recommendedName>
</protein>
<dbReference type="EMBL" id="CATQJA010001179">
    <property type="protein sequence ID" value="CAJ0566187.1"/>
    <property type="molecule type" value="Genomic_DNA"/>
</dbReference>
<dbReference type="Pfam" id="PF00090">
    <property type="entry name" value="TSP_1"/>
    <property type="match status" value="1"/>
</dbReference>
<feature type="non-terminal residue" evidence="1">
    <location>
        <position position="1"/>
    </location>
</feature>
<dbReference type="PRINTS" id="PR01705">
    <property type="entry name" value="TSP1REPEAT"/>
</dbReference>
<reference evidence="1" key="1">
    <citation type="submission" date="2023-06" db="EMBL/GenBank/DDBJ databases">
        <authorList>
            <person name="Delattre M."/>
        </authorList>
    </citation>
    <scope>NUCLEOTIDE SEQUENCE</scope>
    <source>
        <strain evidence="1">AF72</strain>
    </source>
</reference>
<dbReference type="Gene3D" id="2.20.100.10">
    <property type="entry name" value="Thrombospondin type-1 (TSP1) repeat"/>
    <property type="match status" value="1"/>
</dbReference>
<dbReference type="SUPFAM" id="SSF82895">
    <property type="entry name" value="TSP-1 type 1 repeat"/>
    <property type="match status" value="1"/>
</dbReference>
<dbReference type="InterPro" id="IPR000884">
    <property type="entry name" value="TSP1_rpt"/>
</dbReference>
<proteinExistence type="predicted"/>
<dbReference type="InterPro" id="IPR035914">
    <property type="entry name" value="Sperma_CUB_dom_sf"/>
</dbReference>
<keyword evidence="2" id="KW-1185">Reference proteome</keyword>
<sequence>MLSYSGSGTCYWRIKSPNNGRIRVQITSLRYACALSCEQFVEFKYGLSLAATGARMCCSPTVTQFLSDGHYVIIISTASQASQFVIQYRNEGGTTAPQRSPPRPATTVFVGRWSGWGGWSACTEKCGACGVRSRIRSCLSGRCSGSSRETQTCNLNACARGTTVSGGGARGSRRGKRQIDMAGNVVEEEEEKEEHEEESHLGHSATLLMTAIRQKRNANYWCCERYLAKGSVCVHV</sequence>
<dbReference type="Proteomes" id="UP001177023">
    <property type="component" value="Unassembled WGS sequence"/>
</dbReference>
<evidence type="ECO:0008006" key="3">
    <source>
        <dbReference type="Google" id="ProtNLM"/>
    </source>
</evidence>
<dbReference type="AlphaFoldDB" id="A0AA36CCD5"/>
<comment type="caution">
    <text evidence="1">The sequence shown here is derived from an EMBL/GenBank/DDBJ whole genome shotgun (WGS) entry which is preliminary data.</text>
</comment>
<dbReference type="InterPro" id="IPR036383">
    <property type="entry name" value="TSP1_rpt_sf"/>
</dbReference>
<name>A0AA36CCD5_9BILA</name>